<dbReference type="Proteomes" id="UP001138921">
    <property type="component" value="Unassembled WGS sequence"/>
</dbReference>
<reference evidence="1" key="1">
    <citation type="journal article" date="2021" name="Microorganisms">
        <title>Phylogenomic Reconstruction and Metabolic Potential of the Genus Aminobacter.</title>
        <authorList>
            <person name="Artuso I."/>
            <person name="Turrini P."/>
            <person name="Pirolo M."/>
            <person name="Lugli G.A."/>
            <person name="Ventura M."/>
            <person name="Visca P."/>
        </authorList>
    </citation>
    <scope>NUCLEOTIDE SEQUENCE</scope>
    <source>
        <strain evidence="1">LMG 26462</strain>
    </source>
</reference>
<proteinExistence type="predicted"/>
<dbReference type="RefSeq" id="WP_214388008.1">
    <property type="nucleotide sequence ID" value="NZ_JAFLWW010000002.1"/>
</dbReference>
<organism evidence="1 2">
    <name type="scientific">Aminobacter anthyllidis</name>
    <dbReference type="NCBI Taxonomy" id="1035067"/>
    <lineage>
        <taxon>Bacteria</taxon>
        <taxon>Pseudomonadati</taxon>
        <taxon>Pseudomonadota</taxon>
        <taxon>Alphaproteobacteria</taxon>
        <taxon>Hyphomicrobiales</taxon>
        <taxon>Phyllobacteriaceae</taxon>
        <taxon>Aminobacter</taxon>
    </lineage>
</organism>
<evidence type="ECO:0000313" key="1">
    <source>
        <dbReference type="EMBL" id="MBT1155719.1"/>
    </source>
</evidence>
<keyword evidence="2" id="KW-1185">Reference proteome</keyword>
<accession>A0A9X1D5G3</accession>
<protein>
    <submittedName>
        <fullName evidence="1">Uncharacterized protein</fullName>
    </submittedName>
</protein>
<dbReference type="EMBL" id="JAFLWW010000002">
    <property type="protein sequence ID" value="MBT1155719.1"/>
    <property type="molecule type" value="Genomic_DNA"/>
</dbReference>
<name>A0A9X1D5G3_9HYPH</name>
<gene>
    <name evidence="1" type="ORF">J1C56_08955</name>
</gene>
<comment type="caution">
    <text evidence="1">The sequence shown here is derived from an EMBL/GenBank/DDBJ whole genome shotgun (WGS) entry which is preliminary data.</text>
</comment>
<reference evidence="1" key="2">
    <citation type="submission" date="2021-03" db="EMBL/GenBank/DDBJ databases">
        <authorList>
            <person name="Artuso I."/>
            <person name="Turrini P."/>
            <person name="Pirolo M."/>
            <person name="Lugli G.A."/>
            <person name="Ventura M."/>
            <person name="Visca P."/>
        </authorList>
    </citation>
    <scope>NUCLEOTIDE SEQUENCE</scope>
    <source>
        <strain evidence="1">LMG 26462</strain>
    </source>
</reference>
<dbReference type="AlphaFoldDB" id="A0A9X1D5G3"/>
<evidence type="ECO:0000313" key="2">
    <source>
        <dbReference type="Proteomes" id="UP001138921"/>
    </source>
</evidence>
<sequence length="52" mass="5918">MRTSQRLNALRLDAEKIRRSHASGEISADEAAKQLSALKLKYVGFFERILDL</sequence>